<keyword evidence="2" id="KW-1185">Reference proteome</keyword>
<dbReference type="AlphaFoldDB" id="A0A917H2N6"/>
<name>A0A917H2N6_9BACT</name>
<proteinExistence type="predicted"/>
<dbReference type="EMBL" id="BMGT01000001">
    <property type="protein sequence ID" value="GGG66050.1"/>
    <property type="molecule type" value="Genomic_DNA"/>
</dbReference>
<evidence type="ECO:0000313" key="2">
    <source>
        <dbReference type="Proteomes" id="UP000647241"/>
    </source>
</evidence>
<dbReference type="Proteomes" id="UP000647241">
    <property type="component" value="Unassembled WGS sequence"/>
</dbReference>
<evidence type="ECO:0000313" key="1">
    <source>
        <dbReference type="EMBL" id="GGG66050.1"/>
    </source>
</evidence>
<protein>
    <recommendedName>
        <fullName evidence="3">PD(D/E)XK endonuclease domain-containing protein</fullName>
    </recommendedName>
</protein>
<organism evidence="1 2">
    <name type="scientific">Edaphobacter dinghuensis</name>
    <dbReference type="NCBI Taxonomy" id="1560005"/>
    <lineage>
        <taxon>Bacteria</taxon>
        <taxon>Pseudomonadati</taxon>
        <taxon>Acidobacteriota</taxon>
        <taxon>Terriglobia</taxon>
        <taxon>Terriglobales</taxon>
        <taxon>Acidobacteriaceae</taxon>
        <taxon>Edaphobacter</taxon>
    </lineage>
</organism>
<evidence type="ECO:0008006" key="3">
    <source>
        <dbReference type="Google" id="ProtNLM"/>
    </source>
</evidence>
<accession>A0A917H2N6</accession>
<gene>
    <name evidence="1" type="ORF">GCM10011585_04830</name>
</gene>
<reference evidence="1" key="1">
    <citation type="journal article" date="2014" name="Int. J. Syst. Evol. Microbiol.">
        <title>Complete genome sequence of Corynebacterium casei LMG S-19264T (=DSM 44701T), isolated from a smear-ripened cheese.</title>
        <authorList>
            <consortium name="US DOE Joint Genome Institute (JGI-PGF)"/>
            <person name="Walter F."/>
            <person name="Albersmeier A."/>
            <person name="Kalinowski J."/>
            <person name="Ruckert C."/>
        </authorList>
    </citation>
    <scope>NUCLEOTIDE SEQUENCE</scope>
    <source>
        <strain evidence="1">CGMCC 1.12997</strain>
    </source>
</reference>
<dbReference type="RefSeq" id="WP_188552539.1">
    <property type="nucleotide sequence ID" value="NZ_BMGT01000001.1"/>
</dbReference>
<sequence length="149" mass="17039">MDFIENPEKVIGAKARSHQTQWAAQFAVASELCKRGYEVAFTSGHTTPVADLMVVSPIKKEMFLVDVKGLYRKNPWLIKRKLPRANLFYILAYVPTGEPNQFFVMTQPDATKLIESELNRLKRADNYPVTGFLWALAFPHQNAWDVLPQ</sequence>
<reference evidence="1" key="2">
    <citation type="submission" date="2020-09" db="EMBL/GenBank/DDBJ databases">
        <authorList>
            <person name="Sun Q."/>
            <person name="Zhou Y."/>
        </authorList>
    </citation>
    <scope>NUCLEOTIDE SEQUENCE</scope>
    <source>
        <strain evidence="1">CGMCC 1.12997</strain>
    </source>
</reference>
<comment type="caution">
    <text evidence="1">The sequence shown here is derived from an EMBL/GenBank/DDBJ whole genome shotgun (WGS) entry which is preliminary data.</text>
</comment>